<dbReference type="RefSeq" id="WP_031502527.1">
    <property type="nucleotide sequence ID" value="NC_022795.1"/>
</dbReference>
<protein>
    <submittedName>
        <fullName evidence="2">Thioesterase</fullName>
    </submittedName>
</protein>
<dbReference type="AlphaFoldDB" id="A0A0X1KT20"/>
<feature type="domain" description="Fluoroacetyl-CoA-specific thioesterase-like" evidence="1">
    <location>
        <begin position="21"/>
        <end position="122"/>
    </location>
</feature>
<dbReference type="PaxDb" id="1123384-AJ81_09740"/>
<reference evidence="2 3" key="1">
    <citation type="submission" date="2014-01" db="EMBL/GenBank/DDBJ databases">
        <title>Genome sequencing of Thermotog hypogea.</title>
        <authorList>
            <person name="Zhang X."/>
            <person name="Alvare G."/>
            <person name="Fristensky B."/>
            <person name="Chen L."/>
            <person name="Suen T."/>
            <person name="Chen Q."/>
            <person name="Ma K."/>
        </authorList>
    </citation>
    <scope>NUCLEOTIDE SEQUENCE [LARGE SCALE GENOMIC DNA]</scope>
    <source>
        <strain evidence="2 3">DSM 11164</strain>
    </source>
</reference>
<dbReference type="InterPro" id="IPR054485">
    <property type="entry name" value="FlK-like_dom"/>
</dbReference>
<dbReference type="PANTHER" id="PTHR36934:SF1">
    <property type="entry name" value="THIOESTERASE DOMAIN-CONTAINING PROTEIN"/>
    <property type="match status" value="1"/>
</dbReference>
<accession>A0A0X1KT20</accession>
<dbReference type="SUPFAM" id="SSF54637">
    <property type="entry name" value="Thioesterase/thiol ester dehydrase-isomerase"/>
    <property type="match status" value="1"/>
</dbReference>
<sequence length="134" mass="15183">MVKNLERLLGTSKTVDFTIDENLAWREDREMEILELASTSGLCAQVFHVGYDLIQPYLDEEEISVVVEANVRHLLPIRVGEAVAVGVKVIGVVENKIKLRGVVMKGEKKILEMEFVRAVISRNYLRRTALEKTT</sequence>
<dbReference type="PATRIC" id="fig|1123384.7.peg.1960"/>
<keyword evidence="3" id="KW-1185">Reference proteome</keyword>
<dbReference type="PANTHER" id="PTHR36934">
    <property type="entry name" value="BLR0278 PROTEIN"/>
    <property type="match status" value="1"/>
</dbReference>
<dbReference type="EMBL" id="CP007141">
    <property type="protein sequence ID" value="AJC74415.1"/>
    <property type="molecule type" value="Genomic_DNA"/>
</dbReference>
<dbReference type="STRING" id="1123384.AJ81_09740"/>
<dbReference type="InterPro" id="IPR029069">
    <property type="entry name" value="HotDog_dom_sf"/>
</dbReference>
<dbReference type="Pfam" id="PF22636">
    <property type="entry name" value="FlK"/>
    <property type="match status" value="1"/>
</dbReference>
<organism evidence="2 3">
    <name type="scientific">Pseudothermotoga hypogea DSM 11164 = NBRC 106472</name>
    <dbReference type="NCBI Taxonomy" id="1123384"/>
    <lineage>
        <taxon>Bacteria</taxon>
        <taxon>Thermotogati</taxon>
        <taxon>Thermotogota</taxon>
        <taxon>Thermotogae</taxon>
        <taxon>Thermotogales</taxon>
        <taxon>Thermotogaceae</taxon>
        <taxon>Pseudothermotoga</taxon>
    </lineage>
</organism>
<dbReference type="InterPro" id="IPR025540">
    <property type="entry name" value="FlK"/>
</dbReference>
<proteinExistence type="predicted"/>
<dbReference type="KEGG" id="phy:AJ81_09740"/>
<evidence type="ECO:0000313" key="3">
    <source>
        <dbReference type="Proteomes" id="UP000077469"/>
    </source>
</evidence>
<evidence type="ECO:0000313" key="2">
    <source>
        <dbReference type="EMBL" id="AJC74415.1"/>
    </source>
</evidence>
<name>A0A0X1KT20_9THEM</name>
<dbReference type="Gene3D" id="3.10.129.10">
    <property type="entry name" value="Hotdog Thioesterase"/>
    <property type="match status" value="1"/>
</dbReference>
<evidence type="ECO:0000259" key="1">
    <source>
        <dbReference type="Pfam" id="PF22636"/>
    </source>
</evidence>
<dbReference type="Proteomes" id="UP000077469">
    <property type="component" value="Chromosome"/>
</dbReference>
<gene>
    <name evidence="2" type="ORF">AJ81_09740</name>
</gene>